<feature type="transmembrane region" description="Helical" evidence="1">
    <location>
        <begin position="15"/>
        <end position="38"/>
    </location>
</feature>
<evidence type="ECO:0000256" key="1">
    <source>
        <dbReference type="SAM" id="Phobius"/>
    </source>
</evidence>
<evidence type="ECO:0000313" key="3">
    <source>
        <dbReference type="Proteomes" id="UP001595892"/>
    </source>
</evidence>
<keyword evidence="1" id="KW-0472">Membrane</keyword>
<name>A0ABV9NM88_9GAMM</name>
<evidence type="ECO:0008006" key="4">
    <source>
        <dbReference type="Google" id="ProtNLM"/>
    </source>
</evidence>
<keyword evidence="1" id="KW-0812">Transmembrane</keyword>
<keyword evidence="1" id="KW-1133">Transmembrane helix</keyword>
<keyword evidence="3" id="KW-1185">Reference proteome</keyword>
<protein>
    <recommendedName>
        <fullName evidence="4">Prepilin-type cleavage/methylation domain-containing protein</fullName>
    </recommendedName>
</protein>
<evidence type="ECO:0000313" key="2">
    <source>
        <dbReference type="EMBL" id="MFC4728239.1"/>
    </source>
</evidence>
<organism evidence="2 3">
    <name type="scientific">Coralloluteibacterium thermophilum</name>
    <dbReference type="NCBI Taxonomy" id="2707049"/>
    <lineage>
        <taxon>Bacteria</taxon>
        <taxon>Pseudomonadati</taxon>
        <taxon>Pseudomonadota</taxon>
        <taxon>Gammaproteobacteria</taxon>
        <taxon>Lysobacterales</taxon>
        <taxon>Lysobacteraceae</taxon>
        <taxon>Coralloluteibacterium</taxon>
    </lineage>
</organism>
<dbReference type="EMBL" id="JBHSGG010000024">
    <property type="protein sequence ID" value="MFC4728239.1"/>
    <property type="molecule type" value="Genomic_DNA"/>
</dbReference>
<sequence>MSTCCDRLRRQRGDILLDALIGVLVAALVGGGIAHLTARIMDSQRQARVSQIALVELRNALLDEGLSLCGTALPLSLPDGPAAEVECAAAAPLTLSIGGAGYTVTPPAAIVIEADAEALGLGTGGGADPPLTLGTRQ</sequence>
<gene>
    <name evidence="2" type="ORF">ACFO3Q_08665</name>
</gene>
<dbReference type="RefSeq" id="WP_377004267.1">
    <property type="nucleotide sequence ID" value="NZ_JBHSGG010000024.1"/>
</dbReference>
<dbReference type="Proteomes" id="UP001595892">
    <property type="component" value="Unassembled WGS sequence"/>
</dbReference>
<reference evidence="3" key="1">
    <citation type="journal article" date="2019" name="Int. J. Syst. Evol. Microbiol.">
        <title>The Global Catalogue of Microorganisms (GCM) 10K type strain sequencing project: providing services to taxonomists for standard genome sequencing and annotation.</title>
        <authorList>
            <consortium name="The Broad Institute Genomics Platform"/>
            <consortium name="The Broad Institute Genome Sequencing Center for Infectious Disease"/>
            <person name="Wu L."/>
            <person name="Ma J."/>
        </authorList>
    </citation>
    <scope>NUCLEOTIDE SEQUENCE [LARGE SCALE GENOMIC DNA]</scope>
    <source>
        <strain evidence="3">CGMCC 1.13574</strain>
    </source>
</reference>
<accession>A0ABV9NM88</accession>
<comment type="caution">
    <text evidence="2">The sequence shown here is derived from an EMBL/GenBank/DDBJ whole genome shotgun (WGS) entry which is preliminary data.</text>
</comment>
<proteinExistence type="predicted"/>